<dbReference type="PROSITE" id="PS50005">
    <property type="entry name" value="TPR"/>
    <property type="match status" value="1"/>
</dbReference>
<dbReference type="EC" id="2.7.13.3" evidence="2"/>
<dbReference type="SMART" id="SM00028">
    <property type="entry name" value="TPR"/>
    <property type="match status" value="6"/>
</dbReference>
<evidence type="ECO:0000313" key="14">
    <source>
        <dbReference type="Proteomes" id="UP000248536"/>
    </source>
</evidence>
<dbReference type="PANTHER" id="PTHR24421:SF10">
    <property type="entry name" value="NITRATE_NITRITE SENSOR PROTEIN NARQ"/>
    <property type="match status" value="1"/>
</dbReference>
<dbReference type="InterPro" id="IPR003594">
    <property type="entry name" value="HATPase_dom"/>
</dbReference>
<dbReference type="InterPro" id="IPR011712">
    <property type="entry name" value="Sig_transdc_His_kin_sub3_dim/P"/>
</dbReference>
<dbReference type="SUPFAM" id="SSF55874">
    <property type="entry name" value="ATPase domain of HSP90 chaperone/DNA topoisomerase II/histidine kinase"/>
    <property type="match status" value="1"/>
</dbReference>
<dbReference type="Gene3D" id="1.25.40.10">
    <property type="entry name" value="Tetratricopeptide repeat domain"/>
    <property type="match status" value="1"/>
</dbReference>
<name>A0A2Z4LUB0_9FLAO</name>
<keyword evidence="7" id="KW-0067">ATP-binding</keyword>
<dbReference type="Proteomes" id="UP000248536">
    <property type="component" value="Chromosome"/>
</dbReference>
<dbReference type="GO" id="GO:0000155">
    <property type="term" value="F:phosphorelay sensor kinase activity"/>
    <property type="evidence" value="ECO:0007669"/>
    <property type="project" value="InterPro"/>
</dbReference>
<evidence type="ECO:0000256" key="2">
    <source>
        <dbReference type="ARBA" id="ARBA00012438"/>
    </source>
</evidence>
<dbReference type="Gene3D" id="1.20.5.1930">
    <property type="match status" value="1"/>
</dbReference>
<gene>
    <name evidence="13" type="ORF">HME9304_01954</name>
</gene>
<keyword evidence="8" id="KW-0902">Two-component regulatory system</keyword>
<dbReference type="Gene3D" id="3.30.565.10">
    <property type="entry name" value="Histidine kinase-like ATPase, C-terminal domain"/>
    <property type="match status" value="1"/>
</dbReference>
<evidence type="ECO:0000256" key="5">
    <source>
        <dbReference type="ARBA" id="ARBA00022741"/>
    </source>
</evidence>
<keyword evidence="11" id="KW-1133">Transmembrane helix</keyword>
<feature type="coiled-coil region" evidence="10">
    <location>
        <begin position="364"/>
        <end position="391"/>
    </location>
</feature>
<evidence type="ECO:0000256" key="8">
    <source>
        <dbReference type="ARBA" id="ARBA00023012"/>
    </source>
</evidence>
<feature type="transmembrane region" description="Helical" evidence="11">
    <location>
        <begin position="404"/>
        <end position="422"/>
    </location>
</feature>
<comment type="catalytic activity">
    <reaction evidence="1">
        <text>ATP + protein L-histidine = ADP + protein N-phospho-L-histidine.</text>
        <dbReference type="EC" id="2.7.13.3"/>
    </reaction>
</comment>
<reference evidence="13 14" key="1">
    <citation type="submission" date="2018-06" db="EMBL/GenBank/DDBJ databases">
        <title>Spongiibacterium sp. HME9304 Genome sequencing and assembly.</title>
        <authorList>
            <person name="Kang H."/>
            <person name="Kim H."/>
            <person name="Joh K."/>
        </authorList>
    </citation>
    <scope>NUCLEOTIDE SEQUENCE [LARGE SCALE GENOMIC DNA]</scope>
    <source>
        <strain evidence="13 14">HME9304</strain>
    </source>
</reference>
<dbReference type="KEGG" id="spon:HME9304_01954"/>
<keyword evidence="11" id="KW-0812">Transmembrane</keyword>
<evidence type="ECO:0000256" key="10">
    <source>
        <dbReference type="SAM" id="Coils"/>
    </source>
</evidence>
<organism evidence="13 14">
    <name type="scientific">Flagellimonas maritima</name>
    <dbReference type="NCBI Taxonomy" id="1383885"/>
    <lineage>
        <taxon>Bacteria</taxon>
        <taxon>Pseudomonadati</taxon>
        <taxon>Bacteroidota</taxon>
        <taxon>Flavobacteriia</taxon>
        <taxon>Flavobacteriales</taxon>
        <taxon>Flavobacteriaceae</taxon>
        <taxon>Flagellimonas</taxon>
    </lineage>
</organism>
<evidence type="ECO:0000259" key="12">
    <source>
        <dbReference type="PROSITE" id="PS50109"/>
    </source>
</evidence>
<dbReference type="AlphaFoldDB" id="A0A2Z4LUB0"/>
<keyword evidence="9" id="KW-0802">TPR repeat</keyword>
<dbReference type="EMBL" id="CP030104">
    <property type="protein sequence ID" value="AWX44948.1"/>
    <property type="molecule type" value="Genomic_DNA"/>
</dbReference>
<evidence type="ECO:0000256" key="11">
    <source>
        <dbReference type="SAM" id="Phobius"/>
    </source>
</evidence>
<dbReference type="Pfam" id="PF02518">
    <property type="entry name" value="HATPase_c"/>
    <property type="match status" value="1"/>
</dbReference>
<evidence type="ECO:0000256" key="4">
    <source>
        <dbReference type="ARBA" id="ARBA00022679"/>
    </source>
</evidence>
<evidence type="ECO:0000256" key="6">
    <source>
        <dbReference type="ARBA" id="ARBA00022777"/>
    </source>
</evidence>
<dbReference type="PANTHER" id="PTHR24421">
    <property type="entry name" value="NITRATE/NITRITE SENSOR PROTEIN NARX-RELATED"/>
    <property type="match status" value="1"/>
</dbReference>
<keyword evidence="4" id="KW-0808">Transferase</keyword>
<dbReference type="InterPro" id="IPR019734">
    <property type="entry name" value="TPR_rpt"/>
</dbReference>
<evidence type="ECO:0000313" key="13">
    <source>
        <dbReference type="EMBL" id="AWX44948.1"/>
    </source>
</evidence>
<keyword evidence="10" id="KW-0175">Coiled coil</keyword>
<evidence type="ECO:0000256" key="9">
    <source>
        <dbReference type="PROSITE-ProRule" id="PRU00339"/>
    </source>
</evidence>
<dbReference type="GO" id="GO:0016020">
    <property type="term" value="C:membrane"/>
    <property type="evidence" value="ECO:0007669"/>
    <property type="project" value="InterPro"/>
</dbReference>
<feature type="repeat" description="TPR" evidence="9">
    <location>
        <begin position="122"/>
        <end position="155"/>
    </location>
</feature>
<evidence type="ECO:0000256" key="1">
    <source>
        <dbReference type="ARBA" id="ARBA00000085"/>
    </source>
</evidence>
<dbReference type="InterPro" id="IPR036890">
    <property type="entry name" value="HATPase_C_sf"/>
</dbReference>
<evidence type="ECO:0000256" key="3">
    <source>
        <dbReference type="ARBA" id="ARBA00022553"/>
    </source>
</evidence>
<sequence length="634" mass="73042">MLFLFFGIFQFCFAQQSPILDKKDSLKILQKKLNKKEVNEKKILNYLQIAKTIQSIGEKEEMKTFLEKIKSKIDLEKNNRVSFMYHLLESRNLLYHHNYSESIIECGNALKIKNFGTEEEVIYVLSSLGTCYYFKSEYEDALKNHFKALEICESMELNNCRAGILNNISVVYSATLDWQKAKDYTERALKNAELNANDFEKSRAIGNMAIVYAEKGEFKKSEEWFLKDLEFDILKGDSLSIARNYNNLGKLNDVQNQNLKALDYYRKGLQIAELQNDAASVALGYQNLGWIQHKLGRNTIGLINIQKGMQMTKDLGNRDKLRDAYLNISEFYYALDQPKKALNYFASYHDLNDSLIGENHLKAISELEIKYETEKKENEILKLSEEQLKSEVTITNQDRKLRQLSFSLVALSIITLLTFFLFKQRLQNKRQNELLLTISETQTAERKRISQDLHDSIGGSLALTKNNLQNVIGKLKEVPSEMDEALLALNQTSDQVRQISHNLMPGELVRFGLVPAINTLLEQLNKEEIHAQLYTTQMEDRIEPLKEIQLYRIVQEAIQNVLKHAKAKNLYIHLNKHKQHLSMLIEDDGIGVLSSSKEGQGLKNIEQRIKMLNGNFTLDSSKNKGTTLNIQIPI</sequence>
<protein>
    <recommendedName>
        <fullName evidence="2">histidine kinase</fullName>
        <ecNumber evidence="2">2.7.13.3</ecNumber>
    </recommendedName>
</protein>
<keyword evidence="6" id="KW-0418">Kinase</keyword>
<dbReference type="PROSITE" id="PS50109">
    <property type="entry name" value="HIS_KIN"/>
    <property type="match status" value="1"/>
</dbReference>
<evidence type="ECO:0000256" key="7">
    <source>
        <dbReference type="ARBA" id="ARBA00022840"/>
    </source>
</evidence>
<dbReference type="GO" id="GO:0046983">
    <property type="term" value="F:protein dimerization activity"/>
    <property type="evidence" value="ECO:0007669"/>
    <property type="project" value="InterPro"/>
</dbReference>
<dbReference type="InterPro" id="IPR005467">
    <property type="entry name" value="His_kinase_dom"/>
</dbReference>
<dbReference type="InterPro" id="IPR050482">
    <property type="entry name" value="Sensor_HK_TwoCompSys"/>
</dbReference>
<dbReference type="CDD" id="cd16917">
    <property type="entry name" value="HATPase_UhpB-NarQ-NarX-like"/>
    <property type="match status" value="1"/>
</dbReference>
<accession>A0A2Z4LUB0</accession>
<dbReference type="GO" id="GO:0005524">
    <property type="term" value="F:ATP binding"/>
    <property type="evidence" value="ECO:0007669"/>
    <property type="project" value="UniProtKB-KW"/>
</dbReference>
<keyword evidence="3" id="KW-0597">Phosphoprotein</keyword>
<proteinExistence type="predicted"/>
<keyword evidence="14" id="KW-1185">Reference proteome</keyword>
<dbReference type="InterPro" id="IPR011990">
    <property type="entry name" value="TPR-like_helical_dom_sf"/>
</dbReference>
<keyword evidence="5" id="KW-0547">Nucleotide-binding</keyword>
<dbReference type="Pfam" id="PF07730">
    <property type="entry name" value="HisKA_3"/>
    <property type="match status" value="1"/>
</dbReference>
<dbReference type="SUPFAM" id="SSF48452">
    <property type="entry name" value="TPR-like"/>
    <property type="match status" value="3"/>
</dbReference>
<keyword evidence="11" id="KW-0472">Membrane</keyword>
<feature type="domain" description="Histidine kinase" evidence="12">
    <location>
        <begin position="448"/>
        <end position="634"/>
    </location>
</feature>